<organism evidence="1 2">
    <name type="scientific">Plantactinospora siamensis</name>
    <dbReference type="NCBI Taxonomy" id="555372"/>
    <lineage>
        <taxon>Bacteria</taxon>
        <taxon>Bacillati</taxon>
        <taxon>Actinomycetota</taxon>
        <taxon>Actinomycetes</taxon>
        <taxon>Micromonosporales</taxon>
        <taxon>Micromonosporaceae</taxon>
        <taxon>Plantactinospora</taxon>
    </lineage>
</organism>
<dbReference type="InterPro" id="IPR014942">
    <property type="entry name" value="AbiEii"/>
</dbReference>
<name>A0ABV6NZD4_9ACTN</name>
<dbReference type="RefSeq" id="WP_377340010.1">
    <property type="nucleotide sequence ID" value="NZ_JBHLUE010000012.1"/>
</dbReference>
<evidence type="ECO:0000313" key="2">
    <source>
        <dbReference type="Proteomes" id="UP001589894"/>
    </source>
</evidence>
<accession>A0ABV6NZD4</accession>
<proteinExistence type="predicted"/>
<keyword evidence="1" id="KW-0808">Transferase</keyword>
<comment type="caution">
    <text evidence="1">The sequence shown here is derived from an EMBL/GenBank/DDBJ whole genome shotgun (WGS) entry which is preliminary data.</text>
</comment>
<keyword evidence="2" id="KW-1185">Reference proteome</keyword>
<reference evidence="1 2" key="1">
    <citation type="submission" date="2024-09" db="EMBL/GenBank/DDBJ databases">
        <authorList>
            <person name="Sun Q."/>
            <person name="Mori K."/>
        </authorList>
    </citation>
    <scope>NUCLEOTIDE SEQUENCE [LARGE SCALE GENOMIC DNA]</scope>
    <source>
        <strain evidence="1 2">TBRC 2205</strain>
    </source>
</reference>
<dbReference type="GO" id="GO:0016740">
    <property type="term" value="F:transferase activity"/>
    <property type="evidence" value="ECO:0007669"/>
    <property type="project" value="UniProtKB-KW"/>
</dbReference>
<gene>
    <name evidence="1" type="ORF">ACFFHU_16895</name>
</gene>
<dbReference type="Proteomes" id="UP001589894">
    <property type="component" value="Unassembled WGS sequence"/>
</dbReference>
<evidence type="ECO:0000313" key="1">
    <source>
        <dbReference type="EMBL" id="MFC0565804.1"/>
    </source>
</evidence>
<dbReference type="Gene3D" id="3.30.460.40">
    <property type="match status" value="1"/>
</dbReference>
<sequence length="229" mass="24700">MPHEIDPFQAHVARIALAAAQEYGFVLGGGLALLAHGVVSRPTEDIDLFSDRPEGAGVPAAAARVRTALESAGIRVRTQEAESSVGELIAGLDEQIIELVAARGDADPDGVRLSLGYLHRRRGPVMLDVGPVMHLDDLRAWKVAALVARAEPRDFIDVAAFLESADARQLLKLARTMDPDIEDEDVVRIPARLDRIPDRELAGYGLDAAAVARLRRQFSGWPGMPPPGR</sequence>
<dbReference type="EMBL" id="JBHLUE010000012">
    <property type="protein sequence ID" value="MFC0565804.1"/>
    <property type="molecule type" value="Genomic_DNA"/>
</dbReference>
<protein>
    <submittedName>
        <fullName evidence="1">Nucleotidyl transferase AbiEii/AbiGii toxin family protein</fullName>
    </submittedName>
</protein>
<dbReference type="Pfam" id="PF08843">
    <property type="entry name" value="AbiEii"/>
    <property type="match status" value="1"/>
</dbReference>